<proteinExistence type="predicted"/>
<protein>
    <recommendedName>
        <fullName evidence="2">DUF8040 domain-containing protein</fullName>
    </recommendedName>
</protein>
<dbReference type="AlphaFoldDB" id="A0A7J6VUP0"/>
<evidence type="ECO:0000313" key="4">
    <source>
        <dbReference type="Proteomes" id="UP000554482"/>
    </source>
</evidence>
<dbReference type="PANTHER" id="PTHR47584">
    <property type="match status" value="1"/>
</dbReference>
<name>A0A7J6VUP0_THATH</name>
<feature type="compositionally biased region" description="Polar residues" evidence="1">
    <location>
        <begin position="15"/>
        <end position="41"/>
    </location>
</feature>
<keyword evidence="4" id="KW-1185">Reference proteome</keyword>
<dbReference type="OrthoDB" id="1921318at2759"/>
<gene>
    <name evidence="3" type="ORF">FRX31_022099</name>
</gene>
<dbReference type="PANTHER" id="PTHR47584:SF4">
    <property type="entry name" value="(RAPE) HYPOTHETICAL PROTEIN"/>
    <property type="match status" value="1"/>
</dbReference>
<dbReference type="EMBL" id="JABWDY010026929">
    <property type="protein sequence ID" value="KAF5188308.1"/>
    <property type="molecule type" value="Genomic_DNA"/>
</dbReference>
<feature type="region of interest" description="Disordered" evidence="1">
    <location>
        <begin position="1"/>
        <end position="52"/>
    </location>
</feature>
<dbReference type="InterPro" id="IPR058353">
    <property type="entry name" value="DUF8040"/>
</dbReference>
<evidence type="ECO:0000256" key="1">
    <source>
        <dbReference type="SAM" id="MobiDB-lite"/>
    </source>
</evidence>
<dbReference type="Proteomes" id="UP000554482">
    <property type="component" value="Unassembled WGS sequence"/>
</dbReference>
<organism evidence="3 4">
    <name type="scientific">Thalictrum thalictroides</name>
    <name type="common">Rue-anemone</name>
    <name type="synonym">Anemone thalictroides</name>
    <dbReference type="NCBI Taxonomy" id="46969"/>
    <lineage>
        <taxon>Eukaryota</taxon>
        <taxon>Viridiplantae</taxon>
        <taxon>Streptophyta</taxon>
        <taxon>Embryophyta</taxon>
        <taxon>Tracheophyta</taxon>
        <taxon>Spermatophyta</taxon>
        <taxon>Magnoliopsida</taxon>
        <taxon>Ranunculales</taxon>
        <taxon>Ranunculaceae</taxon>
        <taxon>Thalictroideae</taxon>
        <taxon>Thalictrum</taxon>
    </lineage>
</organism>
<feature type="domain" description="DUF8040" evidence="2">
    <location>
        <begin position="184"/>
        <end position="232"/>
    </location>
</feature>
<evidence type="ECO:0000313" key="3">
    <source>
        <dbReference type="EMBL" id="KAF5188308.1"/>
    </source>
</evidence>
<dbReference type="InterPro" id="IPR045026">
    <property type="entry name" value="LIMYB"/>
</dbReference>
<comment type="caution">
    <text evidence="3">The sequence shown here is derived from an EMBL/GenBank/DDBJ whole genome shotgun (WGS) entry which is preliminary data.</text>
</comment>
<dbReference type="Pfam" id="PF26138">
    <property type="entry name" value="DUF8040"/>
    <property type="match status" value="1"/>
</dbReference>
<accession>A0A7J6VUP0</accession>
<sequence>MSLNPGAPSLVVQDDASSSSGEDVNIPNGSNKRPSTTLLNSTRRKRNRKGPNDAIVDAMLEIAAASKLRANALMRSNDRFSISNCVKVLDEVQGLDQHIYFAALDLFENPNARETFISLKNDKRVTWLQGKCSAPSISMGKLTEMDDSDLELDEMELVAAAAGYYYYNHMCKQPRQCKYAIRSDFLNEVLYGDADRCRDMFRMDRHVFLKLCNILRQRDLLRDTPGVKIEEQDCIGAIDENGSLEKLHELDDQPEGLCNSMMQDQTAYLLRNSMAAAMWKNFMNEWDTW</sequence>
<reference evidence="3 4" key="1">
    <citation type="submission" date="2020-06" db="EMBL/GenBank/DDBJ databases">
        <title>Transcriptomic and genomic resources for Thalictrum thalictroides and T. hernandezii: Facilitating candidate gene discovery in an emerging model plant lineage.</title>
        <authorList>
            <person name="Arias T."/>
            <person name="Riano-Pachon D.M."/>
            <person name="Di Stilio V.S."/>
        </authorList>
    </citation>
    <scope>NUCLEOTIDE SEQUENCE [LARGE SCALE GENOMIC DNA]</scope>
    <source>
        <strain evidence="4">cv. WT478/WT964</strain>
        <tissue evidence="3">Leaves</tissue>
    </source>
</reference>
<evidence type="ECO:0000259" key="2">
    <source>
        <dbReference type="Pfam" id="PF26138"/>
    </source>
</evidence>